<proteinExistence type="predicted"/>
<keyword evidence="3" id="KW-1185">Reference proteome</keyword>
<feature type="region of interest" description="Disordered" evidence="1">
    <location>
        <begin position="1"/>
        <end position="101"/>
    </location>
</feature>
<feature type="compositionally biased region" description="Basic and acidic residues" evidence="1">
    <location>
        <begin position="71"/>
        <end position="84"/>
    </location>
</feature>
<dbReference type="EMBL" id="JBANRG010000008">
    <property type="protein sequence ID" value="KAK7464281.1"/>
    <property type="molecule type" value="Genomic_DNA"/>
</dbReference>
<organism evidence="2 3">
    <name type="scientific">Marasmiellus scandens</name>
    <dbReference type="NCBI Taxonomy" id="2682957"/>
    <lineage>
        <taxon>Eukaryota</taxon>
        <taxon>Fungi</taxon>
        <taxon>Dikarya</taxon>
        <taxon>Basidiomycota</taxon>
        <taxon>Agaricomycotina</taxon>
        <taxon>Agaricomycetes</taxon>
        <taxon>Agaricomycetidae</taxon>
        <taxon>Agaricales</taxon>
        <taxon>Marasmiineae</taxon>
        <taxon>Omphalotaceae</taxon>
        <taxon>Marasmiellus</taxon>
    </lineage>
</organism>
<gene>
    <name evidence="2" type="ORF">VKT23_006448</name>
</gene>
<dbReference type="Proteomes" id="UP001498398">
    <property type="component" value="Unassembled WGS sequence"/>
</dbReference>
<reference evidence="2 3" key="1">
    <citation type="submission" date="2024-01" db="EMBL/GenBank/DDBJ databases">
        <title>A draft genome for the cacao thread blight pathogen Marasmiellus scandens.</title>
        <authorList>
            <person name="Baruah I.K."/>
            <person name="Leung J."/>
            <person name="Bukari Y."/>
            <person name="Amoako-Attah I."/>
            <person name="Meinhardt L.W."/>
            <person name="Bailey B.A."/>
            <person name="Cohen S.P."/>
        </authorList>
    </citation>
    <scope>NUCLEOTIDE SEQUENCE [LARGE SCALE GENOMIC DNA]</scope>
    <source>
        <strain evidence="2 3">GH-19</strain>
    </source>
</reference>
<evidence type="ECO:0000313" key="2">
    <source>
        <dbReference type="EMBL" id="KAK7464281.1"/>
    </source>
</evidence>
<name>A0ABR1JQC3_9AGAR</name>
<evidence type="ECO:0000256" key="1">
    <source>
        <dbReference type="SAM" id="MobiDB-lite"/>
    </source>
</evidence>
<evidence type="ECO:0000313" key="3">
    <source>
        <dbReference type="Proteomes" id="UP001498398"/>
    </source>
</evidence>
<comment type="caution">
    <text evidence="2">The sequence shown here is derived from an EMBL/GenBank/DDBJ whole genome shotgun (WGS) entry which is preliminary data.</text>
</comment>
<feature type="compositionally biased region" description="Basic residues" evidence="1">
    <location>
        <begin position="34"/>
        <end position="45"/>
    </location>
</feature>
<feature type="compositionally biased region" description="Polar residues" evidence="1">
    <location>
        <begin position="17"/>
        <end position="26"/>
    </location>
</feature>
<accession>A0ABR1JQC3</accession>
<protein>
    <submittedName>
        <fullName evidence="2">Uncharacterized protein</fullName>
    </submittedName>
</protein>
<sequence>MSNSNSNQKIFDIPTASAPSKRQPPTKQAEAQRKYRKRLALKKPPKPSNPILHPLSKEALTTEVPIPSKLRWIEHPDKQEKRADPPSQIEFVMETSQTRDA</sequence>